<sequence>MKKIILIAVAVLLFTNCEKKEGLPELSAENIPSNDQIASSFVKVLNEETNQQNIFSQLQNSDLPISLTDMFSRLIPSEKQMRFLFSASISKKADNREVYEFWLHHNTDTFNPEEVLVAYAPDNAEQLKSITAFDLQGNKIELDAKTPPEVPVIVIEKNGFHALQLRVEDMNDKLQKAGLQSKTAVTLKNFKSYQKTNLETTKLDKISLKDDQEPWIKGGAEIYAITSGIRDTNNAPELKIIPMYYLDDEDETYYPNQIMLFWDEYQYQAANIQLFEQDSNYNYQELISIIIDGVTQITGTLSGQPWVNALGNIAGAIIDALPEQWYTDDDDYIDSFYTIEKNKSYSNHYGASKNAKVDLSPFTVLGN</sequence>
<dbReference type="InterPro" id="IPR021452">
    <property type="entry name" value="DUF3103"/>
</dbReference>
<dbReference type="RefSeq" id="WP_140595846.1">
    <property type="nucleotide sequence ID" value="NZ_VFWZ01000007.1"/>
</dbReference>
<accession>A0A504JA20</accession>
<name>A0A504JA20_9FLAO</name>
<evidence type="ECO:0000313" key="2">
    <source>
        <dbReference type="Proteomes" id="UP000315540"/>
    </source>
</evidence>
<dbReference type="OrthoDB" id="6190837at2"/>
<reference evidence="1 2" key="1">
    <citation type="submission" date="2019-06" db="EMBL/GenBank/DDBJ databases">
        <authorList>
            <person name="Meng X."/>
        </authorList>
    </citation>
    <scope>NUCLEOTIDE SEQUENCE [LARGE SCALE GENOMIC DNA]</scope>
    <source>
        <strain evidence="1 2">M625</strain>
    </source>
</reference>
<dbReference type="Pfam" id="PF11301">
    <property type="entry name" value="DUF3103"/>
    <property type="match status" value="1"/>
</dbReference>
<keyword evidence="2" id="KW-1185">Reference proteome</keyword>
<evidence type="ECO:0000313" key="1">
    <source>
        <dbReference type="EMBL" id="TPN83510.1"/>
    </source>
</evidence>
<gene>
    <name evidence="1" type="ORF">FHK87_20035</name>
</gene>
<dbReference type="Proteomes" id="UP000315540">
    <property type="component" value="Unassembled WGS sequence"/>
</dbReference>
<proteinExistence type="predicted"/>
<dbReference type="EMBL" id="VFWZ01000007">
    <property type="protein sequence ID" value="TPN83510.1"/>
    <property type="molecule type" value="Genomic_DNA"/>
</dbReference>
<organism evidence="1 2">
    <name type="scientific">Aquimarina algicola</name>
    <dbReference type="NCBI Taxonomy" id="2589995"/>
    <lineage>
        <taxon>Bacteria</taxon>
        <taxon>Pseudomonadati</taxon>
        <taxon>Bacteroidota</taxon>
        <taxon>Flavobacteriia</taxon>
        <taxon>Flavobacteriales</taxon>
        <taxon>Flavobacteriaceae</taxon>
        <taxon>Aquimarina</taxon>
    </lineage>
</organism>
<comment type="caution">
    <text evidence="1">The sequence shown here is derived from an EMBL/GenBank/DDBJ whole genome shotgun (WGS) entry which is preliminary data.</text>
</comment>
<dbReference type="AlphaFoldDB" id="A0A504JA20"/>
<protein>
    <submittedName>
        <fullName evidence="1">DUF3103 family protein</fullName>
    </submittedName>
</protein>